<reference evidence="7" key="1">
    <citation type="submission" date="2016-10" db="EMBL/GenBank/DDBJ databases">
        <authorList>
            <person name="Varghese N."/>
            <person name="Submissions S."/>
        </authorList>
    </citation>
    <scope>NUCLEOTIDE SEQUENCE [LARGE SCALE GENOMIC DNA]</scope>
    <source>
        <strain evidence="7">CGMCC 4.3530</strain>
    </source>
</reference>
<dbReference type="InterPro" id="IPR036188">
    <property type="entry name" value="FAD/NAD-bd_sf"/>
</dbReference>
<gene>
    <name evidence="6" type="ORF">SAMN05216215_100839</name>
</gene>
<dbReference type="Gene3D" id="3.50.50.60">
    <property type="entry name" value="FAD/NAD(P)-binding domain"/>
    <property type="match status" value="1"/>
</dbReference>
<dbReference type="PANTHER" id="PTHR46972">
    <property type="entry name" value="MONOOXYGENASE ASQM-RELATED"/>
    <property type="match status" value="1"/>
</dbReference>
<evidence type="ECO:0000313" key="7">
    <source>
        <dbReference type="Proteomes" id="UP000199529"/>
    </source>
</evidence>
<keyword evidence="2" id="KW-0274">FAD</keyword>
<evidence type="ECO:0000313" key="6">
    <source>
        <dbReference type="EMBL" id="SDX16351.1"/>
    </source>
</evidence>
<dbReference type="GO" id="GO:0004497">
    <property type="term" value="F:monooxygenase activity"/>
    <property type="evidence" value="ECO:0007669"/>
    <property type="project" value="UniProtKB-KW"/>
</dbReference>
<keyword evidence="3" id="KW-0560">Oxidoreductase</keyword>
<keyword evidence="4" id="KW-0503">Monooxygenase</keyword>
<dbReference type="PANTHER" id="PTHR46972:SF1">
    <property type="entry name" value="FAD DEPENDENT OXIDOREDUCTASE DOMAIN-CONTAINING PROTEIN"/>
    <property type="match status" value="1"/>
</dbReference>
<evidence type="ECO:0000256" key="1">
    <source>
        <dbReference type="ARBA" id="ARBA00022630"/>
    </source>
</evidence>
<keyword evidence="7" id="KW-1185">Reference proteome</keyword>
<accession>A0A1H2ZG31</accession>
<evidence type="ECO:0000256" key="3">
    <source>
        <dbReference type="ARBA" id="ARBA00023002"/>
    </source>
</evidence>
<feature type="compositionally biased region" description="Basic residues" evidence="5">
    <location>
        <begin position="134"/>
        <end position="147"/>
    </location>
</feature>
<dbReference type="EMBL" id="FNOK01000008">
    <property type="protein sequence ID" value="SDX16351.1"/>
    <property type="molecule type" value="Genomic_DNA"/>
</dbReference>
<dbReference type="RefSeq" id="WP_177226401.1">
    <property type="nucleotide sequence ID" value="NZ_FNOK01000008.1"/>
</dbReference>
<keyword evidence="1" id="KW-0285">Flavoprotein</keyword>
<proteinExistence type="predicted"/>
<feature type="region of interest" description="Disordered" evidence="5">
    <location>
        <begin position="124"/>
        <end position="166"/>
    </location>
</feature>
<sequence length="198" mass="20891">MFARTPGSAAVVGDGMLFALGGGKGFLAHREIDGSLHVYNMREAAEGWTAGIDFTDAEGAKAAVPADFADWDAGLRALIADADGELVPRPIYALPVGHCWDRSPGVTLLSRHRGGSRRLRAEPLPTRRSVGGGHLRKPRHAVRRRSGRGPARPVRPAALGHRPSKYTSSSAIDVNVAVPPGIPMIRTPSPVIASNAST</sequence>
<organism evidence="6 7">
    <name type="scientific">Saccharopolyspora shandongensis</name>
    <dbReference type="NCBI Taxonomy" id="418495"/>
    <lineage>
        <taxon>Bacteria</taxon>
        <taxon>Bacillati</taxon>
        <taxon>Actinomycetota</taxon>
        <taxon>Actinomycetes</taxon>
        <taxon>Pseudonocardiales</taxon>
        <taxon>Pseudonocardiaceae</taxon>
        <taxon>Saccharopolyspora</taxon>
    </lineage>
</organism>
<name>A0A1H2ZG31_9PSEU</name>
<dbReference type="AlphaFoldDB" id="A0A1H2ZG31"/>
<evidence type="ECO:0000256" key="5">
    <source>
        <dbReference type="SAM" id="MobiDB-lite"/>
    </source>
</evidence>
<dbReference type="STRING" id="418495.SAMN05216215_100839"/>
<protein>
    <submittedName>
        <fullName evidence="6">Uncharacterized protein</fullName>
    </submittedName>
</protein>
<evidence type="ECO:0000256" key="2">
    <source>
        <dbReference type="ARBA" id="ARBA00022827"/>
    </source>
</evidence>
<dbReference type="Proteomes" id="UP000199529">
    <property type="component" value="Unassembled WGS sequence"/>
</dbReference>
<evidence type="ECO:0000256" key="4">
    <source>
        <dbReference type="ARBA" id="ARBA00023033"/>
    </source>
</evidence>